<accession>A0A1Y6CJF2</accession>
<dbReference type="EMBL" id="FWZT01000018">
    <property type="protein sequence ID" value="SMF57268.1"/>
    <property type="molecule type" value="Genomic_DNA"/>
</dbReference>
<keyword evidence="2" id="KW-0238">DNA-binding</keyword>
<dbReference type="SUPFAM" id="SSF47413">
    <property type="entry name" value="lambda repressor-like DNA-binding domains"/>
    <property type="match status" value="1"/>
</dbReference>
<evidence type="ECO:0000259" key="1">
    <source>
        <dbReference type="PROSITE" id="PS50943"/>
    </source>
</evidence>
<name>A0A1Y6CJF2_9BACT</name>
<dbReference type="InterPro" id="IPR001387">
    <property type="entry name" value="Cro/C1-type_HTH"/>
</dbReference>
<reference evidence="3" key="1">
    <citation type="submission" date="2017-04" db="EMBL/GenBank/DDBJ databases">
        <authorList>
            <person name="Varghese N."/>
            <person name="Submissions S."/>
        </authorList>
    </citation>
    <scope>NUCLEOTIDE SEQUENCE [LARGE SCALE GENOMIC DNA]</scope>
    <source>
        <strain evidence="3">RKEM611</strain>
    </source>
</reference>
<dbReference type="OrthoDB" id="6402414at2"/>
<proteinExistence type="predicted"/>
<dbReference type="AlphaFoldDB" id="A0A1Y6CJF2"/>
<dbReference type="Pfam" id="PF13443">
    <property type="entry name" value="HTH_26"/>
    <property type="match status" value="1"/>
</dbReference>
<evidence type="ECO:0000313" key="2">
    <source>
        <dbReference type="EMBL" id="SMF57268.1"/>
    </source>
</evidence>
<dbReference type="RefSeq" id="WP_132322264.1">
    <property type="nucleotide sequence ID" value="NZ_FWZT01000018.1"/>
</dbReference>
<dbReference type="PROSITE" id="PS50943">
    <property type="entry name" value="HTH_CROC1"/>
    <property type="match status" value="1"/>
</dbReference>
<sequence>MSISIDLEDSMNPCAKSIRINSNSLLAIVVKKNIKLTWLAHVTLVDRKTISRWLSGDIKRVRRENFFKLVDALECEPEELVHETMTNYASKDEQINAAREVLNLVKDIKDSKSVEKILKGMILPTLPNEILVALYKALSQIYELEGRDREARRYKRYASSLDIINDDKTKAFSIAN</sequence>
<dbReference type="GO" id="GO:0003677">
    <property type="term" value="F:DNA binding"/>
    <property type="evidence" value="ECO:0007669"/>
    <property type="project" value="UniProtKB-KW"/>
</dbReference>
<dbReference type="InterPro" id="IPR010982">
    <property type="entry name" value="Lambda_DNA-bd_dom_sf"/>
</dbReference>
<gene>
    <name evidence="2" type="ORF">SAMN06296036_118116</name>
</gene>
<dbReference type="STRING" id="1513793.SAMN06296036_118116"/>
<evidence type="ECO:0000313" key="3">
    <source>
        <dbReference type="Proteomes" id="UP000192907"/>
    </source>
</evidence>
<organism evidence="2 3">
    <name type="scientific">Pseudobacteriovorax antillogorgiicola</name>
    <dbReference type="NCBI Taxonomy" id="1513793"/>
    <lineage>
        <taxon>Bacteria</taxon>
        <taxon>Pseudomonadati</taxon>
        <taxon>Bdellovibrionota</taxon>
        <taxon>Oligoflexia</taxon>
        <taxon>Oligoflexales</taxon>
        <taxon>Pseudobacteriovoracaceae</taxon>
        <taxon>Pseudobacteriovorax</taxon>
    </lineage>
</organism>
<feature type="domain" description="HTH cro/C1-type" evidence="1">
    <location>
        <begin position="25"/>
        <end position="80"/>
    </location>
</feature>
<dbReference type="Gene3D" id="1.10.260.40">
    <property type="entry name" value="lambda repressor-like DNA-binding domains"/>
    <property type="match status" value="1"/>
</dbReference>
<protein>
    <submittedName>
        <fullName evidence="2">DNA-binding transcriptional regulator, XRE family</fullName>
    </submittedName>
</protein>
<dbReference type="Proteomes" id="UP000192907">
    <property type="component" value="Unassembled WGS sequence"/>
</dbReference>
<keyword evidence="3" id="KW-1185">Reference proteome</keyword>
<dbReference type="SMART" id="SM00530">
    <property type="entry name" value="HTH_XRE"/>
    <property type="match status" value="1"/>
</dbReference>